<sequence length="177" mass="20739">MRNLNRREKILLIVIVFLAVTAGYYYLVYQPMEEEKEMLAQEITILNSSIASSLDRIVQIPELEEKLADLHRERETVLEMGYRDSEEVLARLNSFSSQSEMTLDGYQLGSASDGYPFNLSGRGNYIPVLKFIWLIDDWDYRLEMEDFTLTAEGENGELLADFDFFFHQHEDIRKYLD</sequence>
<evidence type="ECO:0000256" key="1">
    <source>
        <dbReference type="SAM" id="Phobius"/>
    </source>
</evidence>
<feature type="transmembrane region" description="Helical" evidence="1">
    <location>
        <begin position="10"/>
        <end position="29"/>
    </location>
</feature>
<evidence type="ECO:0000313" key="2">
    <source>
        <dbReference type="EMBL" id="SDL59498.1"/>
    </source>
</evidence>
<proteinExistence type="predicted"/>
<name>A0A1G9LC06_9FIRM</name>
<evidence type="ECO:0000313" key="3">
    <source>
        <dbReference type="Proteomes" id="UP000199476"/>
    </source>
</evidence>
<reference evidence="2 3" key="1">
    <citation type="submission" date="2016-10" db="EMBL/GenBank/DDBJ databases">
        <authorList>
            <person name="de Groot N.N."/>
        </authorList>
    </citation>
    <scope>NUCLEOTIDE SEQUENCE [LARGE SCALE GENOMIC DNA]</scope>
    <source>
        <strain evidence="2 3">SLAS-1</strain>
    </source>
</reference>
<keyword evidence="1" id="KW-0812">Transmembrane</keyword>
<keyword evidence="1" id="KW-0472">Membrane</keyword>
<keyword evidence="3" id="KW-1185">Reference proteome</keyword>
<dbReference type="STRING" id="321763.SAMN04488692_10620"/>
<protein>
    <submittedName>
        <fullName evidence="2">Type IV pilus assembly protein PilO</fullName>
    </submittedName>
</protein>
<organism evidence="2 3">
    <name type="scientific">Halarsenatibacter silvermanii</name>
    <dbReference type="NCBI Taxonomy" id="321763"/>
    <lineage>
        <taxon>Bacteria</taxon>
        <taxon>Bacillati</taxon>
        <taxon>Bacillota</taxon>
        <taxon>Clostridia</taxon>
        <taxon>Halanaerobiales</taxon>
        <taxon>Halarsenatibacteraceae</taxon>
        <taxon>Halarsenatibacter</taxon>
    </lineage>
</organism>
<dbReference type="AlphaFoldDB" id="A0A1G9LC06"/>
<dbReference type="Proteomes" id="UP000199476">
    <property type="component" value="Unassembled WGS sequence"/>
</dbReference>
<dbReference type="OrthoDB" id="2112077at2"/>
<accession>A0A1G9LC06</accession>
<dbReference type="RefSeq" id="WP_089759064.1">
    <property type="nucleotide sequence ID" value="NZ_FNGO01000006.1"/>
</dbReference>
<gene>
    <name evidence="2" type="ORF">SAMN04488692_10620</name>
</gene>
<keyword evidence="1" id="KW-1133">Transmembrane helix</keyword>
<dbReference type="EMBL" id="FNGO01000006">
    <property type="protein sequence ID" value="SDL59498.1"/>
    <property type="molecule type" value="Genomic_DNA"/>
</dbReference>